<proteinExistence type="predicted"/>
<organism evidence="2">
    <name type="scientific">Anguilla anguilla</name>
    <name type="common">European freshwater eel</name>
    <name type="synonym">Muraena anguilla</name>
    <dbReference type="NCBI Taxonomy" id="7936"/>
    <lineage>
        <taxon>Eukaryota</taxon>
        <taxon>Metazoa</taxon>
        <taxon>Chordata</taxon>
        <taxon>Craniata</taxon>
        <taxon>Vertebrata</taxon>
        <taxon>Euteleostomi</taxon>
        <taxon>Actinopterygii</taxon>
        <taxon>Neopterygii</taxon>
        <taxon>Teleostei</taxon>
        <taxon>Anguilliformes</taxon>
        <taxon>Anguillidae</taxon>
        <taxon>Anguilla</taxon>
    </lineage>
</organism>
<protein>
    <submittedName>
        <fullName evidence="2">Uncharacterized protein</fullName>
    </submittedName>
</protein>
<dbReference type="EMBL" id="GBXM01102640">
    <property type="protein sequence ID" value="JAH05937.1"/>
    <property type="molecule type" value="Transcribed_RNA"/>
</dbReference>
<feature type="transmembrane region" description="Helical" evidence="1">
    <location>
        <begin position="22"/>
        <end position="39"/>
    </location>
</feature>
<name>A0A0E9PNS3_ANGAN</name>
<evidence type="ECO:0000313" key="2">
    <source>
        <dbReference type="EMBL" id="JAH05937.1"/>
    </source>
</evidence>
<keyword evidence="1" id="KW-1133">Transmembrane helix</keyword>
<keyword evidence="1" id="KW-0472">Membrane</keyword>
<keyword evidence="1" id="KW-0812">Transmembrane</keyword>
<evidence type="ECO:0000256" key="1">
    <source>
        <dbReference type="SAM" id="Phobius"/>
    </source>
</evidence>
<reference evidence="2" key="2">
    <citation type="journal article" date="2015" name="Fish Shellfish Immunol.">
        <title>Early steps in the European eel (Anguilla anguilla)-Vibrio vulnificus interaction in the gills: Role of the RtxA13 toxin.</title>
        <authorList>
            <person name="Callol A."/>
            <person name="Pajuelo D."/>
            <person name="Ebbesson L."/>
            <person name="Teles M."/>
            <person name="MacKenzie S."/>
            <person name="Amaro C."/>
        </authorList>
    </citation>
    <scope>NUCLEOTIDE SEQUENCE</scope>
</reference>
<reference evidence="2" key="1">
    <citation type="submission" date="2014-11" db="EMBL/GenBank/DDBJ databases">
        <authorList>
            <person name="Amaro Gonzalez C."/>
        </authorList>
    </citation>
    <scope>NUCLEOTIDE SEQUENCE</scope>
</reference>
<accession>A0A0E9PNS3</accession>
<dbReference type="AlphaFoldDB" id="A0A0E9PNS3"/>
<sequence>MGGARETCPSLYKGNICLMDQTFLSLFYFFRFYLLKFFLKHTKNVLKTMGPI</sequence>